<dbReference type="Proteomes" id="UP000031549">
    <property type="component" value="Unassembled WGS sequence"/>
</dbReference>
<dbReference type="Pfam" id="PF00561">
    <property type="entry name" value="Abhydrolase_1"/>
    <property type="match status" value="1"/>
</dbReference>
<dbReference type="GO" id="GO:0016042">
    <property type="term" value="P:lipid catabolic process"/>
    <property type="evidence" value="ECO:0007669"/>
    <property type="project" value="UniProtKB-KW"/>
</dbReference>
<dbReference type="SUPFAM" id="SSF53474">
    <property type="entry name" value="alpha/beta-Hydrolases"/>
    <property type="match status" value="1"/>
</dbReference>
<keyword evidence="2" id="KW-0442">Lipid degradation</keyword>
<evidence type="ECO:0000256" key="3">
    <source>
        <dbReference type="ARBA" id="ARBA00023098"/>
    </source>
</evidence>
<protein>
    <submittedName>
        <fullName evidence="6">Alpha/beta fold hydrolase</fullName>
    </submittedName>
</protein>
<comment type="caution">
    <text evidence="6">The sequence shown here is derived from an EMBL/GenBank/DDBJ whole genome shotgun (WGS) entry which is preliminary data.</text>
</comment>
<proteinExistence type="predicted"/>
<dbReference type="Gene3D" id="3.40.50.1820">
    <property type="entry name" value="alpha/beta hydrolase"/>
    <property type="match status" value="1"/>
</dbReference>
<dbReference type="Pfam" id="PF07176">
    <property type="entry name" value="DUF1400"/>
    <property type="match status" value="1"/>
</dbReference>
<keyword evidence="3" id="KW-0443">Lipid metabolism</keyword>
<evidence type="ECO:0000259" key="5">
    <source>
        <dbReference type="Pfam" id="PF07176"/>
    </source>
</evidence>
<accession>A0A846H4E7</accession>
<dbReference type="InterPro" id="IPR029058">
    <property type="entry name" value="AB_hydrolase_fold"/>
</dbReference>
<organism evidence="6 7">
    <name type="scientific">Hassallia byssoidea VB512170</name>
    <dbReference type="NCBI Taxonomy" id="1304833"/>
    <lineage>
        <taxon>Bacteria</taxon>
        <taxon>Bacillati</taxon>
        <taxon>Cyanobacteriota</taxon>
        <taxon>Cyanophyceae</taxon>
        <taxon>Nostocales</taxon>
        <taxon>Tolypothrichaceae</taxon>
        <taxon>Hassallia</taxon>
    </lineage>
</organism>
<evidence type="ECO:0000313" key="6">
    <source>
        <dbReference type="EMBL" id="NEU72003.1"/>
    </source>
</evidence>
<name>A0A846H4E7_9CYAN</name>
<sequence length="548" mass="59338">MQFQLLVRNRRKIAFAHKLLCSLSLAFGLGVGMPSSLAAQRVIIRLGPFEQSVAIADLEKYAKTGKLPEKLEILSSVLSPEVQKLLTRRLQVDPAVADKFIADLVRTPEGKQLIASLGVAIPGSTVESLQGTLNIALRQFNGLSALGFLRAYPQQDVTVDATGAIALLVEFSANRLQSQALGVLLARELAVDNNIPFRATFDPAARGQETEILQTLTFTDRQRNRIIPVDIYSSRSEAQAPLVVISHGFGANRKFSEYLARHLASHGITVAAIEHPGSNLTSVNSASASGNLADLMPASEFIDRPKDVTFLLNELAKLNSQPGQLQGKLNTEKVTAIGHSLGGYTALALVGGELDLKDLRQYCQNSLTFGESPGDWLQCTAAPLGDRKIQLKDERVKSAIALNPLVGKLFGKNGLSKITNPVLILSGTEDSLTPALNHQIQPFTQLRGTKYLLTAIGGTHLSISDPAYVGSAATTIVKERRGVETEPLRQLTRGVSLAFTLQLTPEARIYQPFLTSAYAQSFSTPQLPLRLVSELPANIKPWLEFVVK</sequence>
<evidence type="ECO:0000313" key="7">
    <source>
        <dbReference type="Proteomes" id="UP000031549"/>
    </source>
</evidence>
<reference evidence="6 7" key="1">
    <citation type="journal article" date="2015" name="Genome Announc.">
        <title>Draft Genome Sequence of Cyanobacterium Hassallia byssoidea Strain VB512170, Isolated from Monuments in India.</title>
        <authorList>
            <person name="Singh D."/>
            <person name="Chandrababunaidu M.M."/>
            <person name="Panda A."/>
            <person name="Sen D."/>
            <person name="Bhattacharyya S."/>
            <person name="Adhikary S.P."/>
            <person name="Tripathy S."/>
        </authorList>
    </citation>
    <scope>NUCLEOTIDE SEQUENCE [LARGE SCALE GENOMIC DNA]</scope>
    <source>
        <strain evidence="6 7">VB512170</strain>
    </source>
</reference>
<dbReference type="RefSeq" id="WP_039753763.1">
    <property type="nucleotide sequence ID" value="NZ_JTCM02000007.1"/>
</dbReference>
<dbReference type="PANTHER" id="PTHR10272:SF13">
    <property type="entry name" value="POLY(ETHYLENE TEREPHTHALATE) HYDROLASE"/>
    <property type="match status" value="1"/>
</dbReference>
<keyword evidence="1 6" id="KW-0378">Hydrolase</keyword>
<dbReference type="GO" id="GO:0003847">
    <property type="term" value="F:1-alkyl-2-acetylglycerophosphocholine esterase activity"/>
    <property type="evidence" value="ECO:0007669"/>
    <property type="project" value="TreeGrafter"/>
</dbReference>
<keyword evidence="7" id="KW-1185">Reference proteome</keyword>
<dbReference type="InterPro" id="IPR000073">
    <property type="entry name" value="AB_hydrolase_1"/>
</dbReference>
<dbReference type="AlphaFoldDB" id="A0A846H4E7"/>
<dbReference type="InterPro" id="IPR010802">
    <property type="entry name" value="DUF1400"/>
</dbReference>
<dbReference type="EMBL" id="JTCM02000007">
    <property type="protein sequence ID" value="NEU72003.1"/>
    <property type="molecule type" value="Genomic_DNA"/>
</dbReference>
<feature type="domain" description="AB hydrolase-1" evidence="4">
    <location>
        <begin position="241"/>
        <end position="350"/>
    </location>
</feature>
<feature type="domain" description="DUF1400" evidence="5">
    <location>
        <begin position="38"/>
        <end position="160"/>
    </location>
</feature>
<evidence type="ECO:0000256" key="1">
    <source>
        <dbReference type="ARBA" id="ARBA00022801"/>
    </source>
</evidence>
<dbReference type="PANTHER" id="PTHR10272">
    <property type="entry name" value="PLATELET-ACTIVATING FACTOR ACETYLHYDROLASE"/>
    <property type="match status" value="1"/>
</dbReference>
<evidence type="ECO:0000256" key="2">
    <source>
        <dbReference type="ARBA" id="ARBA00022963"/>
    </source>
</evidence>
<evidence type="ECO:0000259" key="4">
    <source>
        <dbReference type="Pfam" id="PF00561"/>
    </source>
</evidence>
<gene>
    <name evidence="6" type="ORF">PI95_005285</name>
</gene>